<organism evidence="2 3">
    <name type="scientific">Psychrobacter glaciei</name>
    <dbReference type="NCBI Taxonomy" id="619771"/>
    <lineage>
        <taxon>Bacteria</taxon>
        <taxon>Pseudomonadati</taxon>
        <taxon>Pseudomonadota</taxon>
        <taxon>Gammaproteobacteria</taxon>
        <taxon>Moraxellales</taxon>
        <taxon>Moraxellaceae</taxon>
        <taxon>Psychrobacter</taxon>
    </lineage>
</organism>
<comment type="caution">
    <text evidence="2">The sequence shown here is derived from an EMBL/GenBank/DDBJ whole genome shotgun (WGS) entry which is preliminary data.</text>
</comment>
<feature type="chain" id="PRO_5046181908" description="Alpha/beta hydrolase" evidence="1">
    <location>
        <begin position="24"/>
        <end position="623"/>
    </location>
</feature>
<keyword evidence="3" id="KW-1185">Reference proteome</keyword>
<name>A0ABQ3GNV2_9GAMM</name>
<evidence type="ECO:0008006" key="4">
    <source>
        <dbReference type="Google" id="ProtNLM"/>
    </source>
</evidence>
<protein>
    <recommendedName>
        <fullName evidence="4">Alpha/beta hydrolase</fullName>
    </recommendedName>
</protein>
<evidence type="ECO:0000256" key="1">
    <source>
        <dbReference type="SAM" id="SignalP"/>
    </source>
</evidence>
<gene>
    <name evidence="2" type="ORF">GCM10016272_09340</name>
</gene>
<dbReference type="RefSeq" id="WP_189582314.1">
    <property type="nucleotide sequence ID" value="NZ_BMZR01000001.1"/>
</dbReference>
<dbReference type="EMBL" id="BMZR01000001">
    <property type="protein sequence ID" value="GHD29226.1"/>
    <property type="molecule type" value="Genomic_DNA"/>
</dbReference>
<proteinExistence type="predicted"/>
<sequence>MRLNKLSMAVHAAAIFAASIALTGCFSDDDNNITSTPSVIEPCSSVLNAIQVNDMCVSTTTVSSPAKAAQTPGTAGVVVTNHKLITHLGANADLNQARYTRYALADQDNQQPDAILVAVPGTLGSAHNYFRLAENLMIKAKAAGMTVEVWGFDRRSTLLEDTAGLDIAEKNRDVKIALDSLFGGELDLDLSPELNRRAEFYEQNDVPFMVNWTPQVHSQDINVVVELAREAARSGNVFLAGHSAGTGFVARYAATDFNFSGMGAEEPGYAKLRGLVLLEGSGGALAGEPPSDTQLDAVEAAADGGLYAAAQAGRISSYIALPGLSPRLVASTEVLGMQMVFEDTINGTQNILQQGFGADRNGKTNSVYQQVEGLVDRPVPVTAGAAVGTFQDDDNILTPAFIQLSMGIIGNSNADGVFTWLDNDQPLPSSVFVDNGPAPTMLSNQSLIWGVEAEPTNLKRIAPSFFVGGTNYSDWYYPSTGLLLANNAAAGGANLGLDTSRLSLPIAQGGRGRSDIVNQTQARKIDVPVIGFGGTNGLTPVSGLWRSFANAIAPCVTMTCNGTPRMLSGAADLSAFPTYGGSEGGFEVYMSEGYAHNDILSADDDANNNVIDPLLAFIKRNAQ</sequence>
<evidence type="ECO:0000313" key="3">
    <source>
        <dbReference type="Proteomes" id="UP000610203"/>
    </source>
</evidence>
<dbReference type="SUPFAM" id="SSF53474">
    <property type="entry name" value="alpha/beta-Hydrolases"/>
    <property type="match status" value="1"/>
</dbReference>
<dbReference type="Gene3D" id="3.40.50.1820">
    <property type="entry name" value="alpha/beta hydrolase"/>
    <property type="match status" value="1"/>
</dbReference>
<dbReference type="InterPro" id="IPR029058">
    <property type="entry name" value="AB_hydrolase_fold"/>
</dbReference>
<keyword evidence="1" id="KW-0732">Signal</keyword>
<evidence type="ECO:0000313" key="2">
    <source>
        <dbReference type="EMBL" id="GHD29226.1"/>
    </source>
</evidence>
<accession>A0ABQ3GNV2</accession>
<reference evidence="3" key="1">
    <citation type="journal article" date="2019" name="Int. J. Syst. Evol. Microbiol.">
        <title>The Global Catalogue of Microorganisms (GCM) 10K type strain sequencing project: providing services to taxonomists for standard genome sequencing and annotation.</title>
        <authorList>
            <consortium name="The Broad Institute Genomics Platform"/>
            <consortium name="The Broad Institute Genome Sequencing Center for Infectious Disease"/>
            <person name="Wu L."/>
            <person name="Ma J."/>
        </authorList>
    </citation>
    <scope>NUCLEOTIDE SEQUENCE [LARGE SCALE GENOMIC DNA]</scope>
    <source>
        <strain evidence="3">KCTC 42280</strain>
    </source>
</reference>
<feature type="signal peptide" evidence="1">
    <location>
        <begin position="1"/>
        <end position="23"/>
    </location>
</feature>
<dbReference type="Proteomes" id="UP000610203">
    <property type="component" value="Unassembled WGS sequence"/>
</dbReference>
<dbReference type="PROSITE" id="PS51257">
    <property type="entry name" value="PROKAR_LIPOPROTEIN"/>
    <property type="match status" value="1"/>
</dbReference>